<name>A0AAF5Q5M6_WUCBA</name>
<proteinExistence type="predicted"/>
<reference evidence="1" key="2">
    <citation type="journal article" date="2016" name="Mol. Ecol.">
        <title>Population genomics of the filarial nematode parasite Wuchereria bancrofti from mosquitoes.</title>
        <authorList>
            <person name="Small S.T."/>
            <person name="Reimer L.J."/>
            <person name="Tisch D.J."/>
            <person name="King C.L."/>
            <person name="Christensen B.M."/>
            <person name="Siba P.M."/>
            <person name="Kazura J.W."/>
            <person name="Serre D."/>
            <person name="Zimmerman P.A."/>
        </authorList>
    </citation>
    <scope>NUCLEOTIDE SEQUENCE</scope>
    <source>
        <strain evidence="1">pt0022</strain>
    </source>
</reference>
<reference evidence="1" key="1">
    <citation type="submission" date="2015-03" db="EMBL/GenBank/DDBJ databases">
        <title>Wuchereria bancrofti Genome Sequencing Papua New Guinea Strain.</title>
        <authorList>
            <person name="Small S.T."/>
            <person name="Serre D."/>
            <person name="Zimmerman P.A."/>
        </authorList>
    </citation>
    <scope>NUCLEOTIDE SEQUENCE [LARGE SCALE GENOMIC DNA]</scope>
    <source>
        <strain evidence="1">pt0022</strain>
    </source>
</reference>
<evidence type="ECO:0000313" key="2">
    <source>
        <dbReference type="WBParaSite" id="mrna-Wban_10898"/>
    </source>
</evidence>
<organism evidence="1 2">
    <name type="scientific">Wuchereria bancrofti</name>
    <dbReference type="NCBI Taxonomy" id="6293"/>
    <lineage>
        <taxon>Eukaryota</taxon>
        <taxon>Metazoa</taxon>
        <taxon>Ecdysozoa</taxon>
        <taxon>Nematoda</taxon>
        <taxon>Chromadorea</taxon>
        <taxon>Rhabditida</taxon>
        <taxon>Spirurina</taxon>
        <taxon>Spiruromorpha</taxon>
        <taxon>Filarioidea</taxon>
        <taxon>Onchocercidae</taxon>
        <taxon>Wuchereria</taxon>
    </lineage>
</organism>
<reference evidence="2" key="3">
    <citation type="submission" date="2024-02" db="UniProtKB">
        <authorList>
            <consortium name="WormBaseParasite"/>
        </authorList>
    </citation>
    <scope>IDENTIFICATION</scope>
    <source>
        <strain evidence="2">pt0022</strain>
    </source>
</reference>
<accession>A0AAF5Q5M6</accession>
<evidence type="ECO:0000313" key="1">
    <source>
        <dbReference type="Proteomes" id="UP000093561"/>
    </source>
</evidence>
<dbReference type="Proteomes" id="UP000093561">
    <property type="component" value="Unassembled WGS sequence"/>
</dbReference>
<dbReference type="AlphaFoldDB" id="A0AAF5Q5M6"/>
<sequence length="171" mass="19424">MSIYCSIAVYLKADQLVKMITDNQYMDDCENTTRLIESLMATLKTMRCEMQAEVFRNISESSANNTNMDDKLIGKVDPVFFFHPSLLLICKEAPTSELQLIGALREVVRAVLPNRISFGNHFNLPQGKPTRTLVEKNLKEKTVESVRISGPPVLKSELAKQWIREVAKKTF</sequence>
<dbReference type="WBParaSite" id="mrna-Wban_10898">
    <property type="protein sequence ID" value="mrna-Wban_10898"/>
    <property type="gene ID" value="Wban_10898"/>
</dbReference>
<protein>
    <submittedName>
        <fullName evidence="2">Uncharacterized protein</fullName>
    </submittedName>
</protein>